<comment type="catalytic activity">
    <reaction evidence="7 8">
        <text>N(6)-[(R)-lipoyl]-L-lysyl-[glycine-cleavage complex H protein] + glycine + H(+) = N(6)-[(R)-S(8)-aminomethyldihydrolipoyl]-L-lysyl-[glycine-cleavage complex H protein] + CO2</text>
        <dbReference type="Rhea" id="RHEA:24304"/>
        <dbReference type="Rhea" id="RHEA-COMP:10494"/>
        <dbReference type="Rhea" id="RHEA-COMP:10495"/>
        <dbReference type="ChEBI" id="CHEBI:15378"/>
        <dbReference type="ChEBI" id="CHEBI:16526"/>
        <dbReference type="ChEBI" id="CHEBI:57305"/>
        <dbReference type="ChEBI" id="CHEBI:83099"/>
        <dbReference type="ChEBI" id="CHEBI:83143"/>
        <dbReference type="EC" id="1.4.4.2"/>
    </reaction>
</comment>
<evidence type="ECO:0000313" key="12">
    <source>
        <dbReference type="Proteomes" id="UP000708576"/>
    </source>
</evidence>
<evidence type="ECO:0000256" key="3">
    <source>
        <dbReference type="ARBA" id="ARBA00010756"/>
    </source>
</evidence>
<dbReference type="InterPro" id="IPR003437">
    <property type="entry name" value="GcvP"/>
</dbReference>
<dbReference type="Gene3D" id="3.90.1150.10">
    <property type="entry name" value="Aspartate Aminotransferase, domain 1"/>
    <property type="match status" value="2"/>
</dbReference>
<dbReference type="InterPro" id="IPR049315">
    <property type="entry name" value="GDC-P_N"/>
</dbReference>
<dbReference type="InterPro" id="IPR015424">
    <property type="entry name" value="PyrdxlP-dep_Trfase"/>
</dbReference>
<feature type="modified residue" description="N6-(pyridoxal phosphate)lysine" evidence="8">
    <location>
        <position position="704"/>
    </location>
</feature>
<gene>
    <name evidence="8 11" type="primary">gcvP</name>
    <name evidence="11" type="ORF">KEM10_11730</name>
</gene>
<evidence type="ECO:0000256" key="2">
    <source>
        <dbReference type="ARBA" id="ARBA00003788"/>
    </source>
</evidence>
<protein>
    <recommendedName>
        <fullName evidence="8">Glycine dehydrogenase (decarboxylating)</fullName>
        <ecNumber evidence="8">1.4.4.2</ecNumber>
    </recommendedName>
    <alternativeName>
        <fullName evidence="8">Glycine cleavage system P-protein</fullName>
    </alternativeName>
    <alternativeName>
        <fullName evidence="8">Glycine decarboxylase</fullName>
    </alternativeName>
    <alternativeName>
        <fullName evidence="8">Glycine dehydrogenase (aminomethyl-transferring)</fullName>
    </alternativeName>
</protein>
<reference evidence="11 12" key="1">
    <citation type="journal article" date="2015" name="Int. J. Syst. Evol. Microbiol.">
        <title>Carboxylicivirga linearis sp. nov., isolated from a sea cucumber culture pond.</title>
        <authorList>
            <person name="Wang F.Q."/>
            <person name="Zhou Y.X."/>
            <person name="Lin X.Z."/>
            <person name="Chen G.J."/>
            <person name="Du Z.J."/>
        </authorList>
    </citation>
    <scope>NUCLEOTIDE SEQUENCE [LARGE SCALE GENOMIC DNA]</scope>
    <source>
        <strain evidence="11 12">FB218</strain>
    </source>
</reference>
<evidence type="ECO:0000256" key="7">
    <source>
        <dbReference type="ARBA" id="ARBA00049026"/>
    </source>
</evidence>
<dbReference type="InterPro" id="IPR015421">
    <property type="entry name" value="PyrdxlP-dep_Trfase_major"/>
</dbReference>
<feature type="domain" description="Glycine cleavage system P-protein N-terminal" evidence="9">
    <location>
        <begin position="9"/>
        <end position="439"/>
    </location>
</feature>
<organism evidence="11 12">
    <name type="scientific">Carboxylicivirga linearis</name>
    <dbReference type="NCBI Taxonomy" id="1628157"/>
    <lineage>
        <taxon>Bacteria</taxon>
        <taxon>Pseudomonadati</taxon>
        <taxon>Bacteroidota</taxon>
        <taxon>Bacteroidia</taxon>
        <taxon>Marinilabiliales</taxon>
        <taxon>Marinilabiliaceae</taxon>
        <taxon>Carboxylicivirga</taxon>
    </lineage>
</organism>
<comment type="cofactor">
    <cofactor evidence="1 8">
        <name>pyridoxal 5'-phosphate</name>
        <dbReference type="ChEBI" id="CHEBI:597326"/>
    </cofactor>
</comment>
<keyword evidence="5 8" id="KW-0663">Pyridoxal phosphate</keyword>
<dbReference type="Pfam" id="PF02347">
    <property type="entry name" value="GDC-P"/>
    <property type="match status" value="2"/>
</dbReference>
<sequence>MATDKFVSRHIGPRDYEIDTMLNRIGVSSVEELIDQTIPASIRLEKPLNITKGLTERQYFRKIHDIAQLNKVYNTYIGMGYYDVITPAVILRNVLENPVWYTSYTPYQAEISQGRLEALLNFQTVVTEMTGMEIANASLLDEATAAAEAMIMLFNARSRKQVKAEVNTFFADEKMWPQTKEVLITRAKPLGIELQFGNVHDFECNDEVFGIMMQYPDSNGSVEDYKEITEKAHSKDCKVAVAADLLSLALLTPPGEWRADVVFGTTQRFGIPMGYGGPHAAFFATKEELKRQLPGRIIGVTKDANGRRALRMALQTREQHIKRERATSNICTAQALLATMAGFYAVYHGKEGITRIAERVHSIAYQIAQEVEKLGYKQVNNDFFDTIRIELPEGVKVEYVERYSLKLEMNFRYFDNGDVGISIDETTNLDDINWIVEVFAKAAGRDVPRIEAIGSDSNVKEEHKRTSDFLAQDIFKKYHSEAEMVRYIKKLERKDISLTHSMISLGSCTMKLNAATEMLPLSWIEFNGLHPFIPKDQAAGYHLMMDELRQDLSEITGFADVSLQPNSGAAGEYAGLMVIQEYHKSRGDEQRNVAIIPSSAHGTNPASAVMAGMKVVVVKCDEKGNIDVADLREKAEANKDTLSCLMVTYPSTHGVFEESIIEVCQIIHDNGGQVYMDGANMNAQVGFTSPGRIGADVCHLNLHKTFAIPHGGGGPGVGPIGVASHLVDFLPQHPVIDNERKGITAVAAAPWGSASVLPITYGYIKMLGAEGLKKSTEMAILNANYMASSLMDDYGILYTGSNGRVAHEMILECRHFKASSGITETDIAKRLMDYGFHAPTLSFPVHGTLMVEPTESESLQELDRFISAMKSIYAEIKEVENGTVDKDDNVLKNAPHPAYKVVSDEWNHSYGREKAAYPLDWIRENKFWIDVARVDDAYGDRNLVCSCAPIESYL</sequence>
<evidence type="ECO:0000259" key="9">
    <source>
        <dbReference type="Pfam" id="PF02347"/>
    </source>
</evidence>
<evidence type="ECO:0000259" key="10">
    <source>
        <dbReference type="Pfam" id="PF21478"/>
    </source>
</evidence>
<comment type="subunit">
    <text evidence="4 8">The glycine cleavage system is composed of four proteins: P, T, L and H.</text>
</comment>
<evidence type="ECO:0000256" key="5">
    <source>
        <dbReference type="ARBA" id="ARBA00022898"/>
    </source>
</evidence>
<comment type="caution">
    <text evidence="11">The sequence shown here is derived from an EMBL/GenBank/DDBJ whole genome shotgun (WGS) entry which is preliminary data.</text>
</comment>
<dbReference type="HAMAP" id="MF_00711">
    <property type="entry name" value="GcvP"/>
    <property type="match status" value="1"/>
</dbReference>
<name>A0ABS5JVL5_9BACT</name>
<keyword evidence="6 8" id="KW-0560">Oxidoreductase</keyword>
<feature type="domain" description="Glycine cleavage system P-protein N-terminal" evidence="9">
    <location>
        <begin position="475"/>
        <end position="731"/>
    </location>
</feature>
<accession>A0ABS5JVL5</accession>
<evidence type="ECO:0000256" key="8">
    <source>
        <dbReference type="HAMAP-Rule" id="MF_00711"/>
    </source>
</evidence>
<evidence type="ECO:0000256" key="4">
    <source>
        <dbReference type="ARBA" id="ARBA00011690"/>
    </source>
</evidence>
<comment type="similarity">
    <text evidence="3 8">Belongs to the GcvP family.</text>
</comment>
<dbReference type="Gene3D" id="3.40.640.10">
    <property type="entry name" value="Type I PLP-dependent aspartate aminotransferase-like (Major domain)"/>
    <property type="match status" value="2"/>
</dbReference>
<dbReference type="SUPFAM" id="SSF53383">
    <property type="entry name" value="PLP-dependent transferases"/>
    <property type="match status" value="2"/>
</dbReference>
<proteinExistence type="inferred from homology"/>
<dbReference type="InterPro" id="IPR020581">
    <property type="entry name" value="GDC_P"/>
</dbReference>
<dbReference type="PANTHER" id="PTHR11773:SF1">
    <property type="entry name" value="GLYCINE DEHYDROGENASE (DECARBOXYLATING), MITOCHONDRIAL"/>
    <property type="match status" value="1"/>
</dbReference>
<keyword evidence="12" id="KW-1185">Reference proteome</keyword>
<dbReference type="PANTHER" id="PTHR11773">
    <property type="entry name" value="GLYCINE DEHYDROGENASE, DECARBOXYLATING"/>
    <property type="match status" value="1"/>
</dbReference>
<comment type="function">
    <text evidence="2 8">The glycine cleavage system catalyzes the degradation of glycine. The P protein binds the alpha-amino group of glycine through its pyridoxal phosphate cofactor; CO(2) is released and the remaining methylamine moiety is then transferred to the lipoamide cofactor of the H protein.</text>
</comment>
<dbReference type="CDD" id="cd00613">
    <property type="entry name" value="GDC-P"/>
    <property type="match status" value="2"/>
</dbReference>
<dbReference type="EMBL" id="JAGUCO010000007">
    <property type="protein sequence ID" value="MBS2098950.1"/>
    <property type="molecule type" value="Genomic_DNA"/>
</dbReference>
<dbReference type="Proteomes" id="UP000708576">
    <property type="component" value="Unassembled WGS sequence"/>
</dbReference>
<evidence type="ECO:0000313" key="11">
    <source>
        <dbReference type="EMBL" id="MBS2098950.1"/>
    </source>
</evidence>
<dbReference type="NCBIfam" id="TIGR00461">
    <property type="entry name" value="gcvP"/>
    <property type="match status" value="1"/>
</dbReference>
<evidence type="ECO:0000256" key="6">
    <source>
        <dbReference type="ARBA" id="ARBA00023002"/>
    </source>
</evidence>
<evidence type="ECO:0000256" key="1">
    <source>
        <dbReference type="ARBA" id="ARBA00001933"/>
    </source>
</evidence>
<dbReference type="GO" id="GO:0004375">
    <property type="term" value="F:glycine dehydrogenase (decarboxylating) activity"/>
    <property type="evidence" value="ECO:0007669"/>
    <property type="project" value="UniProtKB-EC"/>
</dbReference>
<dbReference type="RefSeq" id="WP_212216193.1">
    <property type="nucleotide sequence ID" value="NZ_JAGUCO010000007.1"/>
</dbReference>
<dbReference type="InterPro" id="IPR049316">
    <property type="entry name" value="GDC-P_C"/>
</dbReference>
<dbReference type="Pfam" id="PF21478">
    <property type="entry name" value="GcvP2_C"/>
    <property type="match status" value="1"/>
</dbReference>
<dbReference type="EC" id="1.4.4.2" evidence="8"/>
<dbReference type="InterPro" id="IPR015422">
    <property type="entry name" value="PyrdxlP-dep_Trfase_small"/>
</dbReference>
<dbReference type="NCBIfam" id="NF003346">
    <property type="entry name" value="PRK04366.1"/>
    <property type="match status" value="1"/>
</dbReference>
<feature type="domain" description="Glycine dehydrogenase C-terminal" evidence="10">
    <location>
        <begin position="775"/>
        <end position="896"/>
    </location>
</feature>